<dbReference type="InterPro" id="IPR004776">
    <property type="entry name" value="Mem_transp_PIN-like"/>
</dbReference>
<dbReference type="EMBL" id="JAOYFC010000002">
    <property type="protein sequence ID" value="MCV6824900.1"/>
    <property type="molecule type" value="Genomic_DNA"/>
</dbReference>
<name>A0AAE3J1B9_9RHOB</name>
<dbReference type="GO" id="GO:0055085">
    <property type="term" value="P:transmembrane transport"/>
    <property type="evidence" value="ECO:0007669"/>
    <property type="project" value="InterPro"/>
</dbReference>
<evidence type="ECO:0000256" key="1">
    <source>
        <dbReference type="ARBA" id="ARBA00004651"/>
    </source>
</evidence>
<protein>
    <submittedName>
        <fullName evidence="9">AEC family transporter</fullName>
    </submittedName>
</protein>
<feature type="transmembrane region" description="Helical" evidence="8">
    <location>
        <begin position="42"/>
        <end position="61"/>
    </location>
</feature>
<feature type="transmembrane region" description="Helical" evidence="8">
    <location>
        <begin position="95"/>
        <end position="114"/>
    </location>
</feature>
<dbReference type="GO" id="GO:0005886">
    <property type="term" value="C:plasma membrane"/>
    <property type="evidence" value="ECO:0007669"/>
    <property type="project" value="UniProtKB-SubCell"/>
</dbReference>
<feature type="transmembrane region" description="Helical" evidence="8">
    <location>
        <begin position="126"/>
        <end position="149"/>
    </location>
</feature>
<proteinExistence type="inferred from homology"/>
<feature type="transmembrane region" description="Helical" evidence="8">
    <location>
        <begin position="199"/>
        <end position="217"/>
    </location>
</feature>
<dbReference type="Proteomes" id="UP001208041">
    <property type="component" value="Unassembled WGS sequence"/>
</dbReference>
<dbReference type="AlphaFoldDB" id="A0AAE3J1B9"/>
<organism evidence="9 10">
    <name type="scientific">Halocynthiibacter halioticoli</name>
    <dbReference type="NCBI Taxonomy" id="2986804"/>
    <lineage>
        <taxon>Bacteria</taxon>
        <taxon>Pseudomonadati</taxon>
        <taxon>Pseudomonadota</taxon>
        <taxon>Alphaproteobacteria</taxon>
        <taxon>Rhodobacterales</taxon>
        <taxon>Paracoccaceae</taxon>
        <taxon>Halocynthiibacter</taxon>
    </lineage>
</organism>
<evidence type="ECO:0000256" key="3">
    <source>
        <dbReference type="ARBA" id="ARBA00022448"/>
    </source>
</evidence>
<dbReference type="PANTHER" id="PTHR36838:SF3">
    <property type="entry name" value="TRANSPORTER AUXIN EFFLUX CARRIER EC FAMILY"/>
    <property type="match status" value="1"/>
</dbReference>
<evidence type="ECO:0000256" key="5">
    <source>
        <dbReference type="ARBA" id="ARBA00022692"/>
    </source>
</evidence>
<keyword evidence="3" id="KW-0813">Transport</keyword>
<feature type="transmembrane region" description="Helical" evidence="8">
    <location>
        <begin position="6"/>
        <end position="22"/>
    </location>
</feature>
<keyword evidence="7 8" id="KW-0472">Membrane</keyword>
<keyword evidence="10" id="KW-1185">Reference proteome</keyword>
<comment type="similarity">
    <text evidence="2">Belongs to the auxin efflux carrier (TC 2.A.69) family.</text>
</comment>
<dbReference type="PANTHER" id="PTHR36838">
    <property type="entry name" value="AUXIN EFFLUX CARRIER FAMILY PROTEIN"/>
    <property type="match status" value="1"/>
</dbReference>
<sequence length="309" mass="33093">MQAALHVTLPVFLIIGAGYLVVWRNLFSDRDVDALMTFTQKFAIPCLLFSVISTLDLAATINFGLLASFYTGATVSFLAGIYGARLLFGRPWQDCVAIGFCGLFSNLVLLGLPITERAFGPDSLSANYAIIAFHSPFCYAVGITVMEFVRNKKSGVISTLGSVLKAIFSNALVIGIMLGLATNLLDIPVPRMVYEATDLIARAALPAALFGLGGVLFRYKPEGDMRVILYAISLSLVLHPAITFTLGNWFELPDASLRSATLAAAMAPGVNTYIFANMYGVAKRVAASTVLIATATSILTIGFWLSVLP</sequence>
<dbReference type="RefSeq" id="WP_263953749.1">
    <property type="nucleotide sequence ID" value="NZ_JAOYFC010000002.1"/>
</dbReference>
<dbReference type="Gene3D" id="1.20.1530.20">
    <property type="match status" value="2"/>
</dbReference>
<evidence type="ECO:0000256" key="8">
    <source>
        <dbReference type="SAM" id="Phobius"/>
    </source>
</evidence>
<feature type="transmembrane region" description="Helical" evidence="8">
    <location>
        <begin position="229"/>
        <end position="250"/>
    </location>
</feature>
<evidence type="ECO:0000256" key="6">
    <source>
        <dbReference type="ARBA" id="ARBA00022989"/>
    </source>
</evidence>
<evidence type="ECO:0000313" key="10">
    <source>
        <dbReference type="Proteomes" id="UP001208041"/>
    </source>
</evidence>
<feature type="transmembrane region" description="Helical" evidence="8">
    <location>
        <begin position="156"/>
        <end position="179"/>
    </location>
</feature>
<dbReference type="InterPro" id="IPR038770">
    <property type="entry name" value="Na+/solute_symporter_sf"/>
</dbReference>
<reference evidence="9" key="1">
    <citation type="submission" date="2022-10" db="EMBL/GenBank/DDBJ databases">
        <authorList>
            <person name="Yue Y."/>
        </authorList>
    </citation>
    <scope>NUCLEOTIDE SEQUENCE</scope>
    <source>
        <strain evidence="9">Z654</strain>
    </source>
</reference>
<evidence type="ECO:0000313" key="9">
    <source>
        <dbReference type="EMBL" id="MCV6824900.1"/>
    </source>
</evidence>
<keyword evidence="5 8" id="KW-0812">Transmembrane</keyword>
<gene>
    <name evidence="9" type="ORF">OH136_10065</name>
</gene>
<keyword evidence="4" id="KW-1003">Cell membrane</keyword>
<feature type="transmembrane region" description="Helical" evidence="8">
    <location>
        <begin position="256"/>
        <end position="276"/>
    </location>
</feature>
<feature type="transmembrane region" description="Helical" evidence="8">
    <location>
        <begin position="67"/>
        <end position="88"/>
    </location>
</feature>
<evidence type="ECO:0000256" key="7">
    <source>
        <dbReference type="ARBA" id="ARBA00023136"/>
    </source>
</evidence>
<evidence type="ECO:0000256" key="2">
    <source>
        <dbReference type="ARBA" id="ARBA00010145"/>
    </source>
</evidence>
<feature type="transmembrane region" description="Helical" evidence="8">
    <location>
        <begin position="285"/>
        <end position="307"/>
    </location>
</feature>
<comment type="subcellular location">
    <subcellularLocation>
        <location evidence="1">Cell membrane</location>
        <topology evidence="1">Multi-pass membrane protein</topology>
    </subcellularLocation>
</comment>
<dbReference type="Pfam" id="PF03547">
    <property type="entry name" value="Mem_trans"/>
    <property type="match status" value="1"/>
</dbReference>
<evidence type="ECO:0000256" key="4">
    <source>
        <dbReference type="ARBA" id="ARBA00022475"/>
    </source>
</evidence>
<keyword evidence="6 8" id="KW-1133">Transmembrane helix</keyword>
<comment type="caution">
    <text evidence="9">The sequence shown here is derived from an EMBL/GenBank/DDBJ whole genome shotgun (WGS) entry which is preliminary data.</text>
</comment>
<accession>A0AAE3J1B9</accession>